<evidence type="ECO:0000313" key="1">
    <source>
        <dbReference type="EMBL" id="MEB3074861.1"/>
    </source>
</evidence>
<dbReference type="Gene3D" id="3.10.450.620">
    <property type="entry name" value="JHP933, nucleotidyltransferase-like core domain"/>
    <property type="match status" value="1"/>
</dbReference>
<evidence type="ECO:0000313" key="2">
    <source>
        <dbReference type="Proteomes" id="UP001311730"/>
    </source>
</evidence>
<sequence length="355" mass="40715">MIKKECLTTEWIKSVSIRNKYKDLNLIEKVIRAMSLLEMLKLSGCPFCFKGGSALMLILGGYTHRLSIDIDIICPPGTDIEPYLKDIEKFGFISKTLEERQQRNSNIPKSHSKFFYHITYKNDDKLAYILLDVLYEDLPYHATEEIEIKGPFVELDNEPLKVTVPSAADILGDKLTAFAPNTSGIPYLKGDRDCSLEIIKQLYDIGRLFEHTLNFQHTKDTFTQIGKMELQYRGFPPELSLIYEDIRETSLSLATKGQMGKGDFKMLQDGIKKLDNYLYKGKYRIEEAIIDSARAAYLATSIEKSNTRIEKYNGDPNTILTMELSPSVNNKVNKLKKILPEAFFYWVKTSELLQK</sequence>
<organism evidence="1 2">
    <name type="scientific">Capnocytophaga gingivalis</name>
    <dbReference type="NCBI Taxonomy" id="1017"/>
    <lineage>
        <taxon>Bacteria</taxon>
        <taxon>Pseudomonadati</taxon>
        <taxon>Bacteroidota</taxon>
        <taxon>Flavobacteriia</taxon>
        <taxon>Flavobacteriales</taxon>
        <taxon>Flavobacteriaceae</taxon>
        <taxon>Capnocytophaga</taxon>
    </lineage>
</organism>
<name>A0ABU5Z7C2_9FLAO</name>
<reference evidence="1 2" key="1">
    <citation type="submission" date="2023-12" db="EMBL/GenBank/DDBJ databases">
        <title>Genomic sequences of Capnocytophaga and Parvimonas strains.</title>
        <authorList>
            <person name="Watt R.M."/>
            <person name="Wang M."/>
            <person name="Yang T."/>
            <person name="Tong W.M."/>
        </authorList>
    </citation>
    <scope>NUCLEOTIDE SEQUENCE [LARGE SCALE GENOMIC DNA]</scope>
    <source>
        <strain evidence="1 2">CCUG 13096</strain>
    </source>
</reference>
<dbReference type="InterPro" id="IPR014942">
    <property type="entry name" value="AbiEii"/>
</dbReference>
<dbReference type="Proteomes" id="UP001311730">
    <property type="component" value="Unassembled WGS sequence"/>
</dbReference>
<dbReference type="EMBL" id="JAYKBW010000006">
    <property type="protein sequence ID" value="MEB3074861.1"/>
    <property type="molecule type" value="Genomic_DNA"/>
</dbReference>
<keyword evidence="1" id="KW-0808">Transferase</keyword>
<dbReference type="Pfam" id="PF08843">
    <property type="entry name" value="AbiEii"/>
    <property type="match status" value="1"/>
</dbReference>
<proteinExistence type="predicted"/>
<gene>
    <name evidence="1" type="ORF">VJJ08_06035</name>
</gene>
<dbReference type="GO" id="GO:0016740">
    <property type="term" value="F:transferase activity"/>
    <property type="evidence" value="ECO:0007669"/>
    <property type="project" value="UniProtKB-KW"/>
</dbReference>
<comment type="caution">
    <text evidence="1">The sequence shown here is derived from an EMBL/GenBank/DDBJ whole genome shotgun (WGS) entry which is preliminary data.</text>
</comment>
<dbReference type="RefSeq" id="WP_323983171.1">
    <property type="nucleotide sequence ID" value="NZ_JAYKBW010000006.1"/>
</dbReference>
<accession>A0ABU5Z7C2</accession>
<keyword evidence="2" id="KW-1185">Reference proteome</keyword>
<protein>
    <submittedName>
        <fullName evidence="1">Nucleotidyl transferase AbiEii/AbiGii toxin family protein</fullName>
    </submittedName>
</protein>